<comment type="caution">
    <text evidence="1">The sequence shown here is derived from an EMBL/GenBank/DDBJ whole genome shotgun (WGS) entry which is preliminary data.</text>
</comment>
<proteinExistence type="predicted"/>
<evidence type="ECO:0000313" key="2">
    <source>
        <dbReference type="Proteomes" id="UP000299102"/>
    </source>
</evidence>
<gene>
    <name evidence="1" type="ORF">EVAR_91607_1</name>
</gene>
<dbReference type="Proteomes" id="UP000299102">
    <property type="component" value="Unassembled WGS sequence"/>
</dbReference>
<dbReference type="OrthoDB" id="7692812at2759"/>
<accession>A0A4C1UXX7</accession>
<sequence length="71" mass="8456">MDTESRFVKRQSVAKLYGTNATPMMRRCSFPALPLNPEVRTLMMDGFRRPSTDSDEETDCKRRRIRLIRRY</sequence>
<reference evidence="1 2" key="1">
    <citation type="journal article" date="2019" name="Commun. Biol.">
        <title>The bagworm genome reveals a unique fibroin gene that provides high tensile strength.</title>
        <authorList>
            <person name="Kono N."/>
            <person name="Nakamura H."/>
            <person name="Ohtoshi R."/>
            <person name="Tomita M."/>
            <person name="Numata K."/>
            <person name="Arakawa K."/>
        </authorList>
    </citation>
    <scope>NUCLEOTIDE SEQUENCE [LARGE SCALE GENOMIC DNA]</scope>
</reference>
<name>A0A4C1UXX7_EUMVA</name>
<evidence type="ECO:0000313" key="1">
    <source>
        <dbReference type="EMBL" id="GBP30866.1"/>
    </source>
</evidence>
<dbReference type="AlphaFoldDB" id="A0A4C1UXX7"/>
<organism evidence="1 2">
    <name type="scientific">Eumeta variegata</name>
    <name type="common">Bagworm moth</name>
    <name type="synonym">Eumeta japonica</name>
    <dbReference type="NCBI Taxonomy" id="151549"/>
    <lineage>
        <taxon>Eukaryota</taxon>
        <taxon>Metazoa</taxon>
        <taxon>Ecdysozoa</taxon>
        <taxon>Arthropoda</taxon>
        <taxon>Hexapoda</taxon>
        <taxon>Insecta</taxon>
        <taxon>Pterygota</taxon>
        <taxon>Neoptera</taxon>
        <taxon>Endopterygota</taxon>
        <taxon>Lepidoptera</taxon>
        <taxon>Glossata</taxon>
        <taxon>Ditrysia</taxon>
        <taxon>Tineoidea</taxon>
        <taxon>Psychidae</taxon>
        <taxon>Oiketicinae</taxon>
        <taxon>Eumeta</taxon>
    </lineage>
</organism>
<protein>
    <submittedName>
        <fullName evidence="1">Uncharacterized protein</fullName>
    </submittedName>
</protein>
<dbReference type="EMBL" id="BGZK01000238">
    <property type="protein sequence ID" value="GBP30866.1"/>
    <property type="molecule type" value="Genomic_DNA"/>
</dbReference>
<keyword evidence="2" id="KW-1185">Reference proteome</keyword>